<name>A0ABW3UNM4_9BACL</name>
<feature type="domain" description="Methyltransferase type 11" evidence="1">
    <location>
        <begin position="51"/>
        <end position="141"/>
    </location>
</feature>
<dbReference type="SUPFAM" id="SSF53335">
    <property type="entry name" value="S-adenosyl-L-methionine-dependent methyltransferases"/>
    <property type="match status" value="1"/>
</dbReference>
<dbReference type="Pfam" id="PF08241">
    <property type="entry name" value="Methyltransf_11"/>
    <property type="match status" value="1"/>
</dbReference>
<dbReference type="EMBL" id="JBHTLU010000024">
    <property type="protein sequence ID" value="MFD1222365.1"/>
    <property type="molecule type" value="Genomic_DNA"/>
</dbReference>
<dbReference type="InterPro" id="IPR013216">
    <property type="entry name" value="Methyltransf_11"/>
</dbReference>
<dbReference type="GO" id="GO:0008168">
    <property type="term" value="F:methyltransferase activity"/>
    <property type="evidence" value="ECO:0007669"/>
    <property type="project" value="UniProtKB-KW"/>
</dbReference>
<evidence type="ECO:0000259" key="1">
    <source>
        <dbReference type="Pfam" id="PF08241"/>
    </source>
</evidence>
<organism evidence="2 3">
    <name type="scientific">Paenibacillus vulneris</name>
    <dbReference type="NCBI Taxonomy" id="1133364"/>
    <lineage>
        <taxon>Bacteria</taxon>
        <taxon>Bacillati</taxon>
        <taxon>Bacillota</taxon>
        <taxon>Bacilli</taxon>
        <taxon>Bacillales</taxon>
        <taxon>Paenibacillaceae</taxon>
        <taxon>Paenibacillus</taxon>
    </lineage>
</organism>
<dbReference type="EC" id="2.1.1.-" evidence="2"/>
<proteinExistence type="predicted"/>
<comment type="caution">
    <text evidence="2">The sequence shown here is derived from an EMBL/GenBank/DDBJ whole genome shotgun (WGS) entry which is preliminary data.</text>
</comment>
<evidence type="ECO:0000313" key="2">
    <source>
        <dbReference type="EMBL" id="MFD1222365.1"/>
    </source>
</evidence>
<gene>
    <name evidence="2" type="ORF">ACFQ4B_19775</name>
</gene>
<protein>
    <submittedName>
        <fullName evidence="2">Class I SAM-dependent methyltransferase</fullName>
        <ecNumber evidence="2">2.1.1.-</ecNumber>
    </submittedName>
</protein>
<dbReference type="GO" id="GO:0032259">
    <property type="term" value="P:methylation"/>
    <property type="evidence" value="ECO:0007669"/>
    <property type="project" value="UniProtKB-KW"/>
</dbReference>
<dbReference type="InterPro" id="IPR029063">
    <property type="entry name" value="SAM-dependent_MTases_sf"/>
</dbReference>
<keyword evidence="2" id="KW-0489">Methyltransferase</keyword>
<keyword evidence="3" id="KW-1185">Reference proteome</keyword>
<reference evidence="3" key="1">
    <citation type="journal article" date="2019" name="Int. J. Syst. Evol. Microbiol.">
        <title>The Global Catalogue of Microorganisms (GCM) 10K type strain sequencing project: providing services to taxonomists for standard genome sequencing and annotation.</title>
        <authorList>
            <consortium name="The Broad Institute Genomics Platform"/>
            <consortium name="The Broad Institute Genome Sequencing Center for Infectious Disease"/>
            <person name="Wu L."/>
            <person name="Ma J."/>
        </authorList>
    </citation>
    <scope>NUCLEOTIDE SEQUENCE [LARGE SCALE GENOMIC DNA]</scope>
    <source>
        <strain evidence="3">CCUG 53270</strain>
    </source>
</reference>
<dbReference type="RefSeq" id="WP_345587440.1">
    <property type="nucleotide sequence ID" value="NZ_BAABJG010000008.1"/>
</dbReference>
<dbReference type="CDD" id="cd02440">
    <property type="entry name" value="AdoMet_MTases"/>
    <property type="match status" value="1"/>
</dbReference>
<dbReference type="Proteomes" id="UP001597180">
    <property type="component" value="Unassembled WGS sequence"/>
</dbReference>
<dbReference type="Gene3D" id="3.40.50.150">
    <property type="entry name" value="Vaccinia Virus protein VP39"/>
    <property type="match status" value="1"/>
</dbReference>
<dbReference type="PANTHER" id="PTHR43591:SF110">
    <property type="entry name" value="RHODANESE DOMAIN-CONTAINING PROTEIN"/>
    <property type="match status" value="1"/>
</dbReference>
<sequence>MEPSKQITRQYDHAEPLSIRIQTHALYTDRKINLDKEAVALMKLTGEEAVLDAGCGTGSFLKHLFHAGHQGRLVGLDQSAGMIEQTKSEGIEGVIGDVRELPFQDGTFQRVAARHMLYHVPDIPQALREFRRVLAPEGHVLAITNSSESQPLIKSLYNDMLQAFGYPPMTSPVGTFSVENAKSILGGEFSQVNEVLLTNALVFHESAPVVRYISSMFSYMLIPSDDKLYAELLAWLEVEADQRLKQYGGVWKDPKQVGIYTAQ</sequence>
<evidence type="ECO:0000313" key="3">
    <source>
        <dbReference type="Proteomes" id="UP001597180"/>
    </source>
</evidence>
<keyword evidence="2" id="KW-0808">Transferase</keyword>
<dbReference type="PANTHER" id="PTHR43591">
    <property type="entry name" value="METHYLTRANSFERASE"/>
    <property type="match status" value="1"/>
</dbReference>
<accession>A0ABW3UNM4</accession>